<keyword evidence="1" id="KW-0175">Coiled coil</keyword>
<keyword evidence="4" id="KW-1185">Reference proteome</keyword>
<dbReference type="Proteomes" id="UP000233551">
    <property type="component" value="Unassembled WGS sequence"/>
</dbReference>
<evidence type="ECO:0000256" key="1">
    <source>
        <dbReference type="SAM" id="Coils"/>
    </source>
</evidence>
<organism evidence="3 4">
    <name type="scientific">Punica granatum</name>
    <name type="common">Pomegranate</name>
    <dbReference type="NCBI Taxonomy" id="22663"/>
    <lineage>
        <taxon>Eukaryota</taxon>
        <taxon>Viridiplantae</taxon>
        <taxon>Streptophyta</taxon>
        <taxon>Embryophyta</taxon>
        <taxon>Tracheophyta</taxon>
        <taxon>Spermatophyta</taxon>
        <taxon>Magnoliopsida</taxon>
        <taxon>eudicotyledons</taxon>
        <taxon>Gunneridae</taxon>
        <taxon>Pentapetalae</taxon>
        <taxon>rosids</taxon>
        <taxon>malvids</taxon>
        <taxon>Myrtales</taxon>
        <taxon>Lythraceae</taxon>
        <taxon>Punica</taxon>
    </lineage>
</organism>
<evidence type="ECO:0000313" key="3">
    <source>
        <dbReference type="EMBL" id="PKI67038.1"/>
    </source>
</evidence>
<dbReference type="AlphaFoldDB" id="A0A2I0KEV6"/>
<protein>
    <submittedName>
        <fullName evidence="3">Uncharacterized protein</fullName>
    </submittedName>
</protein>
<feature type="region of interest" description="Disordered" evidence="2">
    <location>
        <begin position="303"/>
        <end position="346"/>
    </location>
</feature>
<accession>A0A2I0KEV6</accession>
<evidence type="ECO:0000313" key="4">
    <source>
        <dbReference type="Proteomes" id="UP000233551"/>
    </source>
</evidence>
<feature type="compositionally biased region" description="Acidic residues" evidence="2">
    <location>
        <begin position="311"/>
        <end position="325"/>
    </location>
</feature>
<feature type="coiled-coil region" evidence="1">
    <location>
        <begin position="193"/>
        <end position="253"/>
    </location>
</feature>
<gene>
    <name evidence="3" type="ORF">CRG98_012576</name>
</gene>
<proteinExistence type="predicted"/>
<dbReference type="EMBL" id="PGOL01000645">
    <property type="protein sequence ID" value="PKI67038.1"/>
    <property type="molecule type" value="Genomic_DNA"/>
</dbReference>
<reference evidence="3 4" key="1">
    <citation type="submission" date="2017-11" db="EMBL/GenBank/DDBJ databases">
        <title>De-novo sequencing of pomegranate (Punica granatum L.) genome.</title>
        <authorList>
            <person name="Akparov Z."/>
            <person name="Amiraslanov A."/>
            <person name="Hajiyeva S."/>
            <person name="Abbasov M."/>
            <person name="Kaur K."/>
            <person name="Hamwieh A."/>
            <person name="Solovyev V."/>
            <person name="Salamov A."/>
            <person name="Braich B."/>
            <person name="Kosarev P."/>
            <person name="Mahmoud A."/>
            <person name="Hajiyev E."/>
            <person name="Babayeva S."/>
            <person name="Izzatullayeva V."/>
            <person name="Mammadov A."/>
            <person name="Mammadov A."/>
            <person name="Sharifova S."/>
            <person name="Ojaghi J."/>
            <person name="Eynullazada K."/>
            <person name="Bayramov B."/>
            <person name="Abdulazimova A."/>
            <person name="Shahmuradov I."/>
        </authorList>
    </citation>
    <scope>NUCLEOTIDE SEQUENCE [LARGE SCALE GENOMIC DNA]</scope>
    <source>
        <strain evidence="4">cv. AG2017</strain>
        <tissue evidence="3">Leaf</tissue>
    </source>
</reference>
<feature type="compositionally biased region" description="Basic and acidic residues" evidence="2">
    <location>
        <begin position="336"/>
        <end position="346"/>
    </location>
</feature>
<sequence>MEKAFNKRGGKRLTQIFSIARKIDKRPGWMGETLWNELRQKRLEDPDHMKICAQNAANLGKSWIAPYGRKHISRHNDDEDAYPFIYVFFCLSKKDLKQRPTIMEVYLKVHQSYDEKWVEPRAEMIWNEAKAIREVQEILNYDGTPIPISELTDAKVLALALGSWSKKGRICGLSFLNELPFSGFRGQDIAGSSRGFEDEINTMRQRVDELNQAIRARVEFERSQRANRERELRREFKEELRDLKRSHKSAKMMIAWKSIMSAQQKMFEKLSWIIVLNKMSLIRTRAHDLMWLKRQHSSLQGDFSYAPQAEDGGDDDGSDSSDTDSDSSGSASSDHLVVEHFFEDEV</sequence>
<evidence type="ECO:0000256" key="2">
    <source>
        <dbReference type="SAM" id="MobiDB-lite"/>
    </source>
</evidence>
<name>A0A2I0KEV6_PUNGR</name>
<comment type="caution">
    <text evidence="3">The sequence shown here is derived from an EMBL/GenBank/DDBJ whole genome shotgun (WGS) entry which is preliminary data.</text>
</comment>